<dbReference type="AlphaFoldDB" id="A0A4S4N897"/>
<dbReference type="Proteomes" id="UP000306602">
    <property type="component" value="Unassembled WGS sequence"/>
</dbReference>
<sequence>MTWLALADRTAKRFCQRGLGLDRKEGSACTPGQGGTMLRGTLVIEADTPNAMGADSLVESATSSGHIKSLFRLSFLPGGGVALMMAQGAEQRRAVVRIESRTRVDTLRIAYSWDHDRNLARLSVERPGGLRFLAQGIEDPLPVSLEDMHDLLMGQDTLSPAIRFAALSSQVEPLGPTPTLGLDTPVDTPFGTVPAGSLRRGDTVISSGGDAVPVLFALRRRVPARGSFRPLRLRAPYFGLTQDVTVAASQRLILSGCDVEYTFGQEAVLVPAGHAANGTVATEGAQGPVAEYVQLLLPSHDPVLCAGALFESLYVGRLRRHRTELAASILRDLPRSKLPEHAKPIYPVPSAFEAITLAADRAA</sequence>
<dbReference type="OrthoDB" id="6305173at2"/>
<dbReference type="EMBL" id="SRKY01000004">
    <property type="protein sequence ID" value="THH35339.1"/>
    <property type="molecule type" value="Genomic_DNA"/>
</dbReference>
<reference evidence="2 3" key="1">
    <citation type="submission" date="2019-04" db="EMBL/GenBank/DDBJ databases">
        <title>Shimia ponticola sp. nov., isolated from seawater.</title>
        <authorList>
            <person name="Kim Y.-O."/>
            <person name="Yoon J.-H."/>
        </authorList>
    </citation>
    <scope>NUCLEOTIDE SEQUENCE [LARGE SCALE GENOMIC DNA]</scope>
    <source>
        <strain evidence="2 3">MYP11</strain>
    </source>
</reference>
<evidence type="ECO:0000313" key="2">
    <source>
        <dbReference type="EMBL" id="THH35339.1"/>
    </source>
</evidence>
<dbReference type="Pfam" id="PF13403">
    <property type="entry name" value="Hint_2"/>
    <property type="match status" value="1"/>
</dbReference>
<evidence type="ECO:0000259" key="1">
    <source>
        <dbReference type="Pfam" id="PF13403"/>
    </source>
</evidence>
<comment type="caution">
    <text evidence="2">The sequence shown here is derived from an EMBL/GenBank/DDBJ whole genome shotgun (WGS) entry which is preliminary data.</text>
</comment>
<dbReference type="RefSeq" id="WP_136464072.1">
    <property type="nucleotide sequence ID" value="NZ_SRKY01000004.1"/>
</dbReference>
<gene>
    <name evidence="2" type="ORF">E4Z66_16110</name>
</gene>
<keyword evidence="3" id="KW-1185">Reference proteome</keyword>
<dbReference type="InterPro" id="IPR028992">
    <property type="entry name" value="Hedgehog/Intein_dom"/>
</dbReference>
<name>A0A4S4N897_9RHOB</name>
<accession>A0A4S4N897</accession>
<feature type="domain" description="Hedgehog/Intein (Hint)" evidence="1">
    <location>
        <begin position="183"/>
        <end position="316"/>
    </location>
</feature>
<evidence type="ECO:0000313" key="3">
    <source>
        <dbReference type="Proteomes" id="UP000306602"/>
    </source>
</evidence>
<organism evidence="2 3">
    <name type="scientific">Aliishimia ponticola</name>
    <dbReference type="NCBI Taxonomy" id="2499833"/>
    <lineage>
        <taxon>Bacteria</taxon>
        <taxon>Pseudomonadati</taxon>
        <taxon>Pseudomonadota</taxon>
        <taxon>Alphaproteobacteria</taxon>
        <taxon>Rhodobacterales</taxon>
        <taxon>Paracoccaceae</taxon>
        <taxon>Aliishimia</taxon>
    </lineage>
</organism>
<proteinExistence type="predicted"/>
<protein>
    <recommendedName>
        <fullName evidence="1">Hedgehog/Intein (Hint) domain-containing protein</fullName>
    </recommendedName>
</protein>